<dbReference type="InterPro" id="IPR002523">
    <property type="entry name" value="MgTranspt_CorA/ZnTranspt_ZntB"/>
</dbReference>
<proteinExistence type="inferred from homology"/>
<keyword evidence="3 8" id="KW-0813">Transport</keyword>
<reference evidence="9" key="2">
    <citation type="journal article" date="2022" name="Res Sq">
        <title>Evolution of multicellular longitudinally dividing oral cavity symbionts (Neisseriaceae).</title>
        <authorList>
            <person name="Nyongesa S."/>
            <person name="Weber P."/>
            <person name="Bernet E."/>
            <person name="Pullido F."/>
            <person name="Nieckarz M."/>
            <person name="Delaby M."/>
            <person name="Nieves C."/>
            <person name="Viehboeck T."/>
            <person name="Krause N."/>
            <person name="Rivera-Millot A."/>
            <person name="Nakamura A."/>
            <person name="Vischer N."/>
            <person name="VanNieuwenhze M."/>
            <person name="Brun Y."/>
            <person name="Cava F."/>
            <person name="Bulgheresi S."/>
            <person name="Veyrier F."/>
        </authorList>
    </citation>
    <scope>NUCLEOTIDE SEQUENCE</scope>
    <source>
        <strain evidence="9">SAG 1488-6</strain>
    </source>
</reference>
<comment type="subcellular location">
    <subcellularLocation>
        <location evidence="1">Cell membrane</location>
        <topology evidence="1">Multi-pass membrane protein</topology>
    </subcellularLocation>
    <subcellularLocation>
        <location evidence="8">Membrane</location>
        <topology evidence="8">Multi-pass membrane protein</topology>
    </subcellularLocation>
</comment>
<feature type="transmembrane region" description="Helical" evidence="8">
    <location>
        <begin position="309"/>
        <end position="330"/>
    </location>
</feature>
<keyword evidence="10" id="KW-1185">Reference proteome</keyword>
<keyword evidence="8" id="KW-0406">Ion transport</keyword>
<feature type="transmembrane region" description="Helical" evidence="8">
    <location>
        <begin position="277"/>
        <end position="297"/>
    </location>
</feature>
<dbReference type="Gene3D" id="1.20.58.340">
    <property type="entry name" value="Magnesium transport protein CorA, transmembrane region"/>
    <property type="match status" value="2"/>
</dbReference>
<evidence type="ECO:0000256" key="8">
    <source>
        <dbReference type="RuleBase" id="RU362010"/>
    </source>
</evidence>
<keyword evidence="4 8" id="KW-1003">Cell membrane</keyword>
<dbReference type="InterPro" id="IPR045861">
    <property type="entry name" value="CorA_cytoplasmic_dom"/>
</dbReference>
<dbReference type="SUPFAM" id="SSF143865">
    <property type="entry name" value="CorA soluble domain-like"/>
    <property type="match status" value="1"/>
</dbReference>
<comment type="similarity">
    <text evidence="2 8">Belongs to the CorA metal ion transporter (MIT) (TC 1.A.35) family.</text>
</comment>
<evidence type="ECO:0000256" key="5">
    <source>
        <dbReference type="ARBA" id="ARBA00022692"/>
    </source>
</evidence>
<evidence type="ECO:0000256" key="7">
    <source>
        <dbReference type="ARBA" id="ARBA00023136"/>
    </source>
</evidence>
<dbReference type="PANTHER" id="PTHR46494">
    <property type="entry name" value="CORA FAMILY METAL ION TRANSPORTER (EUROFUNG)"/>
    <property type="match status" value="1"/>
</dbReference>
<dbReference type="Gene3D" id="3.30.460.20">
    <property type="entry name" value="CorA soluble domain-like"/>
    <property type="match status" value="1"/>
</dbReference>
<dbReference type="Proteomes" id="UP000832034">
    <property type="component" value="Chromosome"/>
</dbReference>
<evidence type="ECO:0000256" key="2">
    <source>
        <dbReference type="ARBA" id="ARBA00009765"/>
    </source>
</evidence>
<protein>
    <recommendedName>
        <fullName evidence="8">Magnesium transport protein CorA</fullName>
    </recommendedName>
</protein>
<evidence type="ECO:0000313" key="9">
    <source>
        <dbReference type="EMBL" id="UOO93101.1"/>
    </source>
</evidence>
<evidence type="ECO:0000256" key="6">
    <source>
        <dbReference type="ARBA" id="ARBA00022989"/>
    </source>
</evidence>
<evidence type="ECO:0000256" key="3">
    <source>
        <dbReference type="ARBA" id="ARBA00022448"/>
    </source>
</evidence>
<accession>A0ABY4EBH8</accession>
<dbReference type="NCBIfam" id="TIGR00383">
    <property type="entry name" value="corA"/>
    <property type="match status" value="1"/>
</dbReference>
<evidence type="ECO:0000256" key="1">
    <source>
        <dbReference type="ARBA" id="ARBA00004651"/>
    </source>
</evidence>
<name>A0ABY4EBH8_VITST</name>
<sequence length="335" mass="39195">MNDSSKATSLNIHCQTIDAHQQIHDAKLSLAADFHKPLERHWLQLSGAANFEQISHILHSYQLHPLVLEDMSNKSQRAKIEDYGDYVFIVLRGSMLTDKQQLKNQLLYLIIAPDFFISYHPKPLFIEPMLYQNLHAQQSPHWAAQPDFSYLLYVHLDCWIDLLMTHVESFSTKIEKLDGILLQLPRDEDMLPKLHRLKHDASRLRRSAGPVRDVLYSLMRNDYGVLSTQSSSWYWRDTYDHCLQLLENLDFSRDTLLSMIDLVVGAQTNRMNEQMRLLTAVSMIFMPLTVITGIYGMNFEYMPELQWKYSYFVVLGVMALICLSALRLFIRRKWL</sequence>
<dbReference type="Pfam" id="PF01544">
    <property type="entry name" value="CorA"/>
    <property type="match status" value="1"/>
</dbReference>
<evidence type="ECO:0000313" key="10">
    <source>
        <dbReference type="Proteomes" id="UP000832034"/>
    </source>
</evidence>
<keyword evidence="8" id="KW-0460">Magnesium</keyword>
<reference evidence="9" key="1">
    <citation type="submission" date="2021-12" db="EMBL/GenBank/DDBJ databases">
        <authorList>
            <person name="Veyrier F.J."/>
        </authorList>
    </citation>
    <scope>NUCLEOTIDE SEQUENCE</scope>
    <source>
        <strain evidence="9">SAG 1488-6</strain>
    </source>
</reference>
<keyword evidence="5 8" id="KW-0812">Transmembrane</keyword>
<organism evidence="9 10">
    <name type="scientific">Vitreoscilla stercoraria</name>
    <dbReference type="NCBI Taxonomy" id="61"/>
    <lineage>
        <taxon>Bacteria</taxon>
        <taxon>Pseudomonadati</taxon>
        <taxon>Pseudomonadota</taxon>
        <taxon>Betaproteobacteria</taxon>
        <taxon>Neisseriales</taxon>
        <taxon>Neisseriaceae</taxon>
        <taxon>Vitreoscilla</taxon>
    </lineage>
</organism>
<dbReference type="EMBL" id="CP091512">
    <property type="protein sequence ID" value="UOO93101.1"/>
    <property type="molecule type" value="Genomic_DNA"/>
</dbReference>
<dbReference type="PANTHER" id="PTHR46494:SF1">
    <property type="entry name" value="CORA FAMILY METAL ION TRANSPORTER (EUROFUNG)"/>
    <property type="match status" value="1"/>
</dbReference>
<evidence type="ECO:0000256" key="4">
    <source>
        <dbReference type="ARBA" id="ARBA00022475"/>
    </source>
</evidence>
<comment type="function">
    <text evidence="8">Mediates influx of magnesium ions.</text>
</comment>
<dbReference type="RefSeq" id="WP_019958787.1">
    <property type="nucleotide sequence ID" value="NZ_CP091512.1"/>
</dbReference>
<keyword evidence="7 8" id="KW-0472">Membrane</keyword>
<dbReference type="InterPro" id="IPR004488">
    <property type="entry name" value="Mg/Co-transport_prot_CorA"/>
</dbReference>
<dbReference type="SUPFAM" id="SSF144083">
    <property type="entry name" value="Magnesium transport protein CorA, transmembrane region"/>
    <property type="match status" value="1"/>
</dbReference>
<dbReference type="InterPro" id="IPR045863">
    <property type="entry name" value="CorA_TM1_TM2"/>
</dbReference>
<gene>
    <name evidence="8 9" type="primary">corA</name>
    <name evidence="9" type="ORF">LVJ81_03465</name>
</gene>
<keyword evidence="6 8" id="KW-1133">Transmembrane helix</keyword>